<evidence type="ECO:0008006" key="3">
    <source>
        <dbReference type="Google" id="ProtNLM"/>
    </source>
</evidence>
<dbReference type="RefSeq" id="WP_084843394.1">
    <property type="nucleotide sequence ID" value="NZ_ARYN01000029.1"/>
</dbReference>
<evidence type="ECO:0000313" key="1">
    <source>
        <dbReference type="EMBL" id="ORL43678.1"/>
    </source>
</evidence>
<sequence length="366" mass="42883">MAKETIKLTRKIQLRVDAPTKEERKEALDTLYRWQNRSYRAGNLIVTHQYIQEMIKDFFYLSEGIKYRLVDDKKAEDGMLNRSKSNCTYRVVSNRFKGEVPTNILANMNYNIMNNFTTNLAQYRRGERSLANFRRDIPFPFGTIGIHGLSYKKEKKAFCFRLFSIPFKTYLGRDYTDKRSLLEQVVAGHIKLCASKIELKKEKIYWLAVFEVAKEKHSLKPEVIAEASLSLDYPIIVKSGKAKLNIGSREEFLYRRLAIQAALKRTQNATAYCRSGKGRKRKTKAVERFHEKEKNYVGNRLHVYSRMLIDFCIKQQAGTLILINQEDKMEIAKKENGFVLRNWNYYELMTKIKYKAEKAGIELIVD</sequence>
<dbReference type="Proteomes" id="UP000192746">
    <property type="component" value="Unassembled WGS sequence"/>
</dbReference>
<keyword evidence="2" id="KW-1185">Reference proteome</keyword>
<reference evidence="1 2" key="1">
    <citation type="submission" date="2013-04" db="EMBL/GenBank/DDBJ databases">
        <title>Zunongwangia sp. 22II14-10F7 Genome Sequencing.</title>
        <authorList>
            <person name="Lai Q."/>
            <person name="Shao Z."/>
        </authorList>
    </citation>
    <scope>NUCLEOTIDE SEQUENCE [LARGE SCALE GENOMIC DNA]</scope>
    <source>
        <strain evidence="1 2">22II14-10F7</strain>
    </source>
</reference>
<comment type="caution">
    <text evidence="1">The sequence shown here is derived from an EMBL/GenBank/DDBJ whole genome shotgun (WGS) entry which is preliminary data.</text>
</comment>
<name>A0A1Y1SY48_9FLAO</name>
<gene>
    <name evidence="1" type="ORF">IIF7_19669</name>
</gene>
<dbReference type="STRING" id="1185767.IIF7_19669"/>
<proteinExistence type="predicted"/>
<protein>
    <recommendedName>
        <fullName evidence="3">Transposase</fullName>
    </recommendedName>
</protein>
<dbReference type="AlphaFoldDB" id="A0A1Y1SY48"/>
<evidence type="ECO:0000313" key="2">
    <source>
        <dbReference type="Proteomes" id="UP000192746"/>
    </source>
</evidence>
<accession>A0A1Y1SY48</accession>
<dbReference type="EMBL" id="ARYN01000029">
    <property type="protein sequence ID" value="ORL43678.1"/>
    <property type="molecule type" value="Genomic_DNA"/>
</dbReference>
<dbReference type="OrthoDB" id="1404787at2"/>
<organism evidence="1 2">
    <name type="scientific">Zunongwangia atlantica 22II14-10F7</name>
    <dbReference type="NCBI Taxonomy" id="1185767"/>
    <lineage>
        <taxon>Bacteria</taxon>
        <taxon>Pseudomonadati</taxon>
        <taxon>Bacteroidota</taxon>
        <taxon>Flavobacteriia</taxon>
        <taxon>Flavobacteriales</taxon>
        <taxon>Flavobacteriaceae</taxon>
        <taxon>Zunongwangia</taxon>
    </lineage>
</organism>